<reference evidence="1 2" key="1">
    <citation type="submission" date="2015-07" db="EMBL/GenBank/DDBJ databases">
        <title>Genome analysis of myxobacterium Chondromyces crocatus Cm c5 reveals a high potential for natural compound synthesis and the genetic basis for the loss of fruiting body formation.</title>
        <authorList>
            <person name="Zaburannyi N."/>
            <person name="Bunk B."/>
            <person name="Maier J."/>
            <person name="Overmann J."/>
            <person name="Mueller R."/>
        </authorList>
    </citation>
    <scope>NUCLEOTIDE SEQUENCE [LARGE SCALE GENOMIC DNA]</scope>
    <source>
        <strain evidence="1 2">Cm c5</strain>
    </source>
</reference>
<evidence type="ECO:0000313" key="2">
    <source>
        <dbReference type="Proteomes" id="UP000067626"/>
    </source>
</evidence>
<gene>
    <name evidence="1" type="ORF">CMC5_032530</name>
</gene>
<sequence length="380" mass="38703">MSERLRAPQRSRTTFFFALCGMAAIGLVPVSCVLDTEGTLSQPTGGIGGQGGQTNPGTEDCLDGIDNDGDGLIDCADVEDCAPASYECAPAVPAGWTGNVRVAIVDFAAADTLPACPEGTETSDYFAGPATEAACSNCDGCTWNRDDAECYAPTLSCYSSNSSNTNCSGAPTSARPNYRGNVCESFITGVPNSVSCRITSGASLRRRGECTAAPDGGQLQNAPWAQAIRVCTGAPREGGHCDDGRQCLPKTNDDPAFGGLACVLTPGDEACPAGWTDLEQQIFQSGDDTRTCAACGCDLGALGCDGGGFRAHDFSNCNGSSITIDSNQCVDITPVLGQSFSFRAMAATVTGDVACTGGQGSGAVTPTGPAKLCCRSTGGN</sequence>
<dbReference type="KEGG" id="ccro:CMC5_032530"/>
<organism evidence="1 2">
    <name type="scientific">Chondromyces crocatus</name>
    <dbReference type="NCBI Taxonomy" id="52"/>
    <lineage>
        <taxon>Bacteria</taxon>
        <taxon>Pseudomonadati</taxon>
        <taxon>Myxococcota</taxon>
        <taxon>Polyangia</taxon>
        <taxon>Polyangiales</taxon>
        <taxon>Polyangiaceae</taxon>
        <taxon>Chondromyces</taxon>
    </lineage>
</organism>
<name>A0A0K1EE15_CHOCO</name>
<proteinExistence type="predicted"/>
<protein>
    <recommendedName>
        <fullName evidence="3">EF-hand domain-containing protein</fullName>
    </recommendedName>
</protein>
<dbReference type="AlphaFoldDB" id="A0A0K1EE15"/>
<evidence type="ECO:0008006" key="3">
    <source>
        <dbReference type="Google" id="ProtNLM"/>
    </source>
</evidence>
<keyword evidence="2" id="KW-1185">Reference proteome</keyword>
<evidence type="ECO:0000313" key="1">
    <source>
        <dbReference type="EMBL" id="AKT39106.1"/>
    </source>
</evidence>
<dbReference type="OrthoDB" id="5504375at2"/>
<accession>A0A0K1EE15</accession>
<dbReference type="PROSITE" id="PS00018">
    <property type="entry name" value="EF_HAND_1"/>
    <property type="match status" value="1"/>
</dbReference>
<dbReference type="InterPro" id="IPR018247">
    <property type="entry name" value="EF_Hand_1_Ca_BS"/>
</dbReference>
<dbReference type="EMBL" id="CP012159">
    <property type="protein sequence ID" value="AKT39106.1"/>
    <property type="molecule type" value="Genomic_DNA"/>
</dbReference>
<dbReference type="Proteomes" id="UP000067626">
    <property type="component" value="Chromosome"/>
</dbReference>
<dbReference type="RefSeq" id="WP_156338628.1">
    <property type="nucleotide sequence ID" value="NZ_CP012159.1"/>
</dbReference>